<feature type="chain" id="PRO_5003388680" evidence="1">
    <location>
        <begin position="28"/>
        <end position="133"/>
    </location>
</feature>
<evidence type="ECO:0000256" key="1">
    <source>
        <dbReference type="SAM" id="SignalP"/>
    </source>
</evidence>
<evidence type="ECO:0000313" key="3">
    <source>
        <dbReference type="Proteomes" id="UP000005459"/>
    </source>
</evidence>
<accession>F9UHE8</accession>
<protein>
    <submittedName>
        <fullName evidence="2">Uncharacterized protein</fullName>
    </submittedName>
</protein>
<reference evidence="2 3" key="1">
    <citation type="submission" date="2011-06" db="EMBL/GenBank/DDBJ databases">
        <title>The draft genome of Thiocapsa marina 5811.</title>
        <authorList>
            <consortium name="US DOE Joint Genome Institute (JGI-PGF)"/>
            <person name="Lucas S."/>
            <person name="Han J."/>
            <person name="Cheng J.-F."/>
            <person name="Goodwin L."/>
            <person name="Pitluck S."/>
            <person name="Peters L."/>
            <person name="Land M.L."/>
            <person name="Hauser L."/>
            <person name="Vogl K."/>
            <person name="Liu Z."/>
            <person name="Imhoff J."/>
            <person name="Thiel V."/>
            <person name="Frigaard N.-U."/>
            <person name="Bryant D."/>
            <person name="Woyke T.J."/>
        </authorList>
    </citation>
    <scope>NUCLEOTIDE SEQUENCE [LARGE SCALE GENOMIC DNA]</scope>
    <source>
        <strain evidence="2 3">5811</strain>
    </source>
</reference>
<dbReference type="RefSeq" id="WP_007195223.1">
    <property type="nucleotide sequence ID" value="NZ_AFWV01000018.1"/>
</dbReference>
<gene>
    <name evidence="2" type="ORF">ThimaDRAFT_4351</name>
</gene>
<dbReference type="eggNOG" id="ENOG5032ZGG">
    <property type="taxonomic scope" value="Bacteria"/>
</dbReference>
<proteinExistence type="predicted"/>
<name>F9UHE8_9GAMM</name>
<feature type="signal peptide" evidence="1">
    <location>
        <begin position="1"/>
        <end position="27"/>
    </location>
</feature>
<dbReference type="AlphaFoldDB" id="F9UHE8"/>
<sequence length="133" mass="13965">MISRQISQMAGMALGVCLVVAAAQIQAFEAVIQVAPGTLNIGSSSEVVTVHTDVAYGDVVAYSVQLNGVPIQSWKADDRGNFVAKFDSTAVKSLDGLAIGGDNELILIGATTDGDSFVGSDWIRVIDILPRKR</sequence>
<dbReference type="OrthoDB" id="5771640at2"/>
<keyword evidence="1" id="KW-0732">Signal</keyword>
<evidence type="ECO:0000313" key="2">
    <source>
        <dbReference type="EMBL" id="EGV16406.1"/>
    </source>
</evidence>
<keyword evidence="3" id="KW-1185">Reference proteome</keyword>
<dbReference type="EMBL" id="AFWV01000018">
    <property type="protein sequence ID" value="EGV16406.1"/>
    <property type="molecule type" value="Genomic_DNA"/>
</dbReference>
<organism evidence="2 3">
    <name type="scientific">Thiocapsa marina 5811</name>
    <dbReference type="NCBI Taxonomy" id="768671"/>
    <lineage>
        <taxon>Bacteria</taxon>
        <taxon>Pseudomonadati</taxon>
        <taxon>Pseudomonadota</taxon>
        <taxon>Gammaproteobacteria</taxon>
        <taxon>Chromatiales</taxon>
        <taxon>Chromatiaceae</taxon>
        <taxon>Thiocapsa</taxon>
    </lineage>
</organism>
<dbReference type="Proteomes" id="UP000005459">
    <property type="component" value="Unassembled WGS sequence"/>
</dbReference>